<organism evidence="1 2">
    <name type="scientific">Blastomyces percursus</name>
    <dbReference type="NCBI Taxonomy" id="1658174"/>
    <lineage>
        <taxon>Eukaryota</taxon>
        <taxon>Fungi</taxon>
        <taxon>Dikarya</taxon>
        <taxon>Ascomycota</taxon>
        <taxon>Pezizomycotina</taxon>
        <taxon>Eurotiomycetes</taxon>
        <taxon>Eurotiomycetidae</taxon>
        <taxon>Onygenales</taxon>
        <taxon>Ajellomycetaceae</taxon>
        <taxon>Blastomyces</taxon>
    </lineage>
</organism>
<keyword evidence="2" id="KW-1185">Reference proteome</keyword>
<dbReference type="VEuPathDB" id="FungiDB:ACJ73_05777"/>
<evidence type="ECO:0000313" key="2">
    <source>
        <dbReference type="Proteomes" id="UP000242791"/>
    </source>
</evidence>
<sequence>MLGDTVYCTEYTYFDLRGQGFWIEPGAVGILTVPRGYDLLNAESVVGAVQSNELEWNLMVNRSVDGEDPVDCSSLSISLVDLVGGAKVGSRNSSTTPANSLCSSPLGVNGKRQKKEHCRQPEAALRTFSALL</sequence>
<dbReference type="AlphaFoldDB" id="A0A1J9Q2V4"/>
<gene>
    <name evidence="1" type="ORF">ACJ73_05777</name>
</gene>
<protein>
    <submittedName>
        <fullName evidence="1">Uncharacterized protein</fullName>
    </submittedName>
</protein>
<dbReference type="Proteomes" id="UP000242791">
    <property type="component" value="Unassembled WGS sequence"/>
</dbReference>
<proteinExistence type="predicted"/>
<accession>A0A1J9Q2V4</accession>
<dbReference type="EMBL" id="LGTZ01000937">
    <property type="protein sequence ID" value="OJD22873.1"/>
    <property type="molecule type" value="Genomic_DNA"/>
</dbReference>
<evidence type="ECO:0000313" key="1">
    <source>
        <dbReference type="EMBL" id="OJD22873.1"/>
    </source>
</evidence>
<comment type="caution">
    <text evidence="1">The sequence shown here is derived from an EMBL/GenBank/DDBJ whole genome shotgun (WGS) entry which is preliminary data.</text>
</comment>
<name>A0A1J9Q2V4_9EURO</name>
<reference evidence="1 2" key="1">
    <citation type="submission" date="2015-08" db="EMBL/GenBank/DDBJ databases">
        <title>Emmonsia species relationships and genome sequence.</title>
        <authorList>
            <person name="Cuomo C.A."/>
            <person name="Schwartz I.S."/>
            <person name="Kenyon C."/>
            <person name="De Hoog G.S."/>
            <person name="Govender N.P."/>
            <person name="Botha A."/>
            <person name="Moreno L."/>
            <person name="De Vries M."/>
            <person name="Munoz J.F."/>
            <person name="Stielow J.B."/>
        </authorList>
    </citation>
    <scope>NUCLEOTIDE SEQUENCE [LARGE SCALE GENOMIC DNA]</scope>
    <source>
        <strain evidence="1 2">EI222</strain>
    </source>
</reference>